<dbReference type="Proteomes" id="UP000033856">
    <property type="component" value="Unassembled WGS sequence"/>
</dbReference>
<proteinExistence type="predicted"/>
<evidence type="ECO:0000313" key="4">
    <source>
        <dbReference type="Proteomes" id="UP000033856"/>
    </source>
</evidence>
<accession>A0A0G0XL80</accession>
<dbReference type="AlphaFoldDB" id="A0A0G0XL80"/>
<dbReference type="InterPro" id="IPR048846">
    <property type="entry name" value="PaaX-like_central"/>
</dbReference>
<name>A0A0G0XL80_9BACT</name>
<dbReference type="Gene3D" id="3.30.70.2650">
    <property type="match status" value="1"/>
</dbReference>
<keyword evidence="1" id="KW-0812">Transmembrane</keyword>
<feature type="domain" description="Transcriptional repressor PaaX-like central Cas2-like" evidence="2">
    <location>
        <begin position="96"/>
        <end position="167"/>
    </location>
</feature>
<keyword evidence="1" id="KW-1133">Transmembrane helix</keyword>
<dbReference type="EMBL" id="LCCD01000008">
    <property type="protein sequence ID" value="KKS25187.1"/>
    <property type="molecule type" value="Genomic_DNA"/>
</dbReference>
<evidence type="ECO:0000313" key="3">
    <source>
        <dbReference type="EMBL" id="KKS25187.1"/>
    </source>
</evidence>
<sequence>MKNFSHKLLRAFAIGGIVAIAATNPFFGLKAIGVLQKELKKKKWKEMQNGLYGLKRRGFIEVEQNADGVYIVKTTKAGRIQAQKYNLEEICIEIPKKWDKHWRLVIFDIPVYKQKARLAFLQKLRELGFILLQRSIWAHPFESRNEIAVLARAFEIDGCWHYLVCSDISAGDYLRVEFEKRNSIIKLST</sequence>
<keyword evidence="1" id="KW-0472">Membrane</keyword>
<reference evidence="3 4" key="1">
    <citation type="journal article" date="2015" name="Nature">
        <title>rRNA introns, odd ribosomes, and small enigmatic genomes across a large radiation of phyla.</title>
        <authorList>
            <person name="Brown C.T."/>
            <person name="Hug L.A."/>
            <person name="Thomas B.C."/>
            <person name="Sharon I."/>
            <person name="Castelle C.J."/>
            <person name="Singh A."/>
            <person name="Wilkins M.J."/>
            <person name="Williams K.H."/>
            <person name="Banfield J.F."/>
        </authorList>
    </citation>
    <scope>NUCLEOTIDE SEQUENCE [LARGE SCALE GENOMIC DNA]</scope>
</reference>
<organism evidence="3 4">
    <name type="scientific">Candidatus Jorgensenbacteria bacterium GW2011_GWF2_41_8</name>
    <dbReference type="NCBI Taxonomy" id="1618667"/>
    <lineage>
        <taxon>Bacteria</taxon>
        <taxon>Candidatus Joergenseniibacteriota</taxon>
    </lineage>
</organism>
<dbReference type="Pfam" id="PF20803">
    <property type="entry name" value="PaaX_M"/>
    <property type="match status" value="1"/>
</dbReference>
<dbReference type="SUPFAM" id="SSF143430">
    <property type="entry name" value="TTP0101/SSO1404-like"/>
    <property type="match status" value="1"/>
</dbReference>
<gene>
    <name evidence="3" type="ORF">UU83_C0008G0017</name>
</gene>
<evidence type="ECO:0000259" key="2">
    <source>
        <dbReference type="Pfam" id="PF20803"/>
    </source>
</evidence>
<protein>
    <recommendedName>
        <fullName evidence="2">Transcriptional repressor PaaX-like central Cas2-like domain-containing protein</fullName>
    </recommendedName>
</protein>
<evidence type="ECO:0000256" key="1">
    <source>
        <dbReference type="SAM" id="Phobius"/>
    </source>
</evidence>
<feature type="transmembrane region" description="Helical" evidence="1">
    <location>
        <begin position="12"/>
        <end position="35"/>
    </location>
</feature>
<comment type="caution">
    <text evidence="3">The sequence shown here is derived from an EMBL/GenBank/DDBJ whole genome shotgun (WGS) entry which is preliminary data.</text>
</comment>